<gene>
    <name evidence="1" type="ORF">GCM10011512_19300</name>
</gene>
<keyword evidence="2" id="KW-1185">Reference proteome</keyword>
<dbReference type="Proteomes" id="UP000597761">
    <property type="component" value="Unassembled WGS sequence"/>
</dbReference>
<name>A0ABQ1P8W8_9MICC</name>
<accession>A0ABQ1P8W8</accession>
<protein>
    <recommendedName>
        <fullName evidence="3">Abi-like protein</fullName>
    </recommendedName>
</protein>
<comment type="caution">
    <text evidence="1">The sequence shown here is derived from an EMBL/GenBank/DDBJ whole genome shotgun (WGS) entry which is preliminary data.</text>
</comment>
<evidence type="ECO:0008006" key="3">
    <source>
        <dbReference type="Google" id="ProtNLM"/>
    </source>
</evidence>
<dbReference type="EMBL" id="BMJI01000011">
    <property type="protein sequence ID" value="GGC92377.1"/>
    <property type="molecule type" value="Genomic_DNA"/>
</dbReference>
<proteinExistence type="predicted"/>
<organism evidence="1 2">
    <name type="scientific">Tersicoccus solisilvae</name>
    <dbReference type="NCBI Taxonomy" id="1882339"/>
    <lineage>
        <taxon>Bacteria</taxon>
        <taxon>Bacillati</taxon>
        <taxon>Actinomycetota</taxon>
        <taxon>Actinomycetes</taxon>
        <taxon>Micrococcales</taxon>
        <taxon>Micrococcaceae</taxon>
        <taxon>Tersicoccus</taxon>
    </lineage>
</organism>
<evidence type="ECO:0000313" key="2">
    <source>
        <dbReference type="Proteomes" id="UP000597761"/>
    </source>
</evidence>
<evidence type="ECO:0000313" key="1">
    <source>
        <dbReference type="EMBL" id="GGC92377.1"/>
    </source>
</evidence>
<reference evidence="2" key="1">
    <citation type="journal article" date="2019" name="Int. J. Syst. Evol. Microbiol.">
        <title>The Global Catalogue of Microorganisms (GCM) 10K type strain sequencing project: providing services to taxonomists for standard genome sequencing and annotation.</title>
        <authorList>
            <consortium name="The Broad Institute Genomics Platform"/>
            <consortium name="The Broad Institute Genome Sequencing Center for Infectious Disease"/>
            <person name="Wu L."/>
            <person name="Ma J."/>
        </authorList>
    </citation>
    <scope>NUCLEOTIDE SEQUENCE [LARGE SCALE GENOMIC DNA]</scope>
    <source>
        <strain evidence="2">CGMCC 1.15480</strain>
    </source>
</reference>
<dbReference type="RefSeq" id="WP_188668142.1">
    <property type="nucleotide sequence ID" value="NZ_BMJI01000011.1"/>
</dbReference>
<sequence>MTIYPPVRDEMIRLLSVSRLEPYRQACSGDVKAALALYRWNLELSSALFGSIHYFEVALRNTIDAQLTKDYGQATAWFDRTPALLNSGGQKKVREAKNRISRAGHLVTAGRVVAELELGFWWTVLSSDYNRSLWAPSLKFAFVNARRERLHSEIDEIRKVRNRIAHHEPLFTRSIEADYERLLATAERIDTRLAWWIDATSDVSNVLLRRPSAP</sequence>